<feature type="domain" description="LiaI-LiaF-like transmembrane region" evidence="9">
    <location>
        <begin position="132"/>
        <end position="171"/>
    </location>
</feature>
<evidence type="ECO:0000256" key="1">
    <source>
        <dbReference type="ARBA" id="ARBA00004162"/>
    </source>
</evidence>
<dbReference type="Proteomes" id="UP000294697">
    <property type="component" value="Unassembled WGS sequence"/>
</dbReference>
<evidence type="ECO:0000256" key="2">
    <source>
        <dbReference type="ARBA" id="ARBA00022475"/>
    </source>
</evidence>
<dbReference type="OrthoDB" id="9815286at2"/>
<feature type="compositionally biased region" description="Basic and acidic residues" evidence="6">
    <location>
        <begin position="96"/>
        <end position="113"/>
    </location>
</feature>
<dbReference type="PANTHER" id="PTHR33885">
    <property type="entry name" value="PHAGE SHOCK PROTEIN C"/>
    <property type="match status" value="1"/>
</dbReference>
<evidence type="ECO:0000256" key="3">
    <source>
        <dbReference type="ARBA" id="ARBA00022692"/>
    </source>
</evidence>
<evidence type="ECO:0000256" key="5">
    <source>
        <dbReference type="ARBA" id="ARBA00023136"/>
    </source>
</evidence>
<organism evidence="10 11">
    <name type="scientific">Halanaerobium saccharolyticum</name>
    <dbReference type="NCBI Taxonomy" id="43595"/>
    <lineage>
        <taxon>Bacteria</taxon>
        <taxon>Bacillati</taxon>
        <taxon>Bacillota</taxon>
        <taxon>Clostridia</taxon>
        <taxon>Halanaerobiales</taxon>
        <taxon>Halanaerobiaceae</taxon>
        <taxon>Halanaerobium</taxon>
    </lineage>
</organism>
<dbReference type="EMBL" id="SODA01000022">
    <property type="protein sequence ID" value="TDW01163.1"/>
    <property type="molecule type" value="Genomic_DNA"/>
</dbReference>
<feature type="region of interest" description="Disordered" evidence="6">
    <location>
        <begin position="77"/>
        <end position="122"/>
    </location>
</feature>
<evidence type="ECO:0000256" key="7">
    <source>
        <dbReference type="SAM" id="Phobius"/>
    </source>
</evidence>
<dbReference type="Pfam" id="PF18917">
    <property type="entry name" value="LiaI-LiaF-like_TM1"/>
    <property type="match status" value="1"/>
</dbReference>
<evidence type="ECO:0000313" key="11">
    <source>
        <dbReference type="Proteomes" id="UP000294697"/>
    </source>
</evidence>
<dbReference type="AlphaFoldDB" id="A0A4V3G4P2"/>
<feature type="domain" description="Phage shock protein PspC N-terminal" evidence="8">
    <location>
        <begin position="3"/>
        <end position="60"/>
    </location>
</feature>
<dbReference type="InterPro" id="IPR007168">
    <property type="entry name" value="Phageshock_PspC_N"/>
</dbReference>
<dbReference type="Pfam" id="PF04024">
    <property type="entry name" value="PspC"/>
    <property type="match status" value="1"/>
</dbReference>
<keyword evidence="2" id="KW-1003">Cell membrane</keyword>
<evidence type="ECO:0000256" key="4">
    <source>
        <dbReference type="ARBA" id="ARBA00022989"/>
    </source>
</evidence>
<dbReference type="InterPro" id="IPR052027">
    <property type="entry name" value="PspC"/>
</dbReference>
<keyword evidence="3 7" id="KW-0812">Transmembrane</keyword>
<keyword evidence="5 7" id="KW-0472">Membrane</keyword>
<dbReference type="PANTHER" id="PTHR33885:SF3">
    <property type="entry name" value="PHAGE SHOCK PROTEIN C"/>
    <property type="match status" value="1"/>
</dbReference>
<dbReference type="RefSeq" id="WP_111572887.1">
    <property type="nucleotide sequence ID" value="NZ_QLME01000021.1"/>
</dbReference>
<comment type="caution">
    <text evidence="10">The sequence shown here is derived from an EMBL/GenBank/DDBJ whole genome shotgun (WGS) entry which is preliminary data.</text>
</comment>
<evidence type="ECO:0000256" key="6">
    <source>
        <dbReference type="SAM" id="MobiDB-lite"/>
    </source>
</evidence>
<dbReference type="GO" id="GO:0005886">
    <property type="term" value="C:plasma membrane"/>
    <property type="evidence" value="ECO:0007669"/>
    <property type="project" value="UniProtKB-SubCell"/>
</dbReference>
<feature type="transmembrane region" description="Helical" evidence="7">
    <location>
        <begin position="132"/>
        <end position="151"/>
    </location>
</feature>
<evidence type="ECO:0000313" key="10">
    <source>
        <dbReference type="EMBL" id="TDW01163.1"/>
    </source>
</evidence>
<feature type="transmembrane region" description="Helical" evidence="7">
    <location>
        <begin position="31"/>
        <end position="57"/>
    </location>
</feature>
<comment type="subcellular location">
    <subcellularLocation>
        <location evidence="1">Cell membrane</location>
        <topology evidence="1">Single-pass membrane protein</topology>
    </subcellularLocation>
</comment>
<proteinExistence type="predicted"/>
<accession>A0A4V3G4P2</accession>
<evidence type="ECO:0000259" key="9">
    <source>
        <dbReference type="Pfam" id="PF18917"/>
    </source>
</evidence>
<name>A0A4V3G4P2_9FIRM</name>
<sequence length="178" mass="20729">MSKKLYRSRDDRMIAGVCGGLADYFNVDSSLIRLGVLLVFLFQGIGLIAYIIAWLVMSEEPVKNEYRMPDDYYIEDENRDDYKNSQQTNNTDSEQEENKKHESTAKKGSEKEYYQQYQDHSSESSANSRRKLFAVIMILVGSIFLIDIWIPDLYWEKYWPLILIAAGVLMLKGDNNDR</sequence>
<evidence type="ECO:0000259" key="8">
    <source>
        <dbReference type="Pfam" id="PF04024"/>
    </source>
</evidence>
<reference evidence="10 11" key="1">
    <citation type="submission" date="2019-03" db="EMBL/GenBank/DDBJ databases">
        <title>Subsurface microbial communities from deep shales in Ohio and West Virginia, USA.</title>
        <authorList>
            <person name="Wrighton K."/>
        </authorList>
    </citation>
    <scope>NUCLEOTIDE SEQUENCE [LARGE SCALE GENOMIC DNA]</scope>
    <source>
        <strain evidence="10 11">MSL9.2</strain>
    </source>
</reference>
<keyword evidence="4 7" id="KW-1133">Transmembrane helix</keyword>
<gene>
    <name evidence="10" type="ORF">C8C77_12217</name>
</gene>
<dbReference type="InterPro" id="IPR043726">
    <property type="entry name" value="LiaI-LiaF-like_TM1"/>
</dbReference>
<protein>
    <submittedName>
        <fullName evidence="10">Phage shock protein C (PspC) family protein</fullName>
    </submittedName>
</protein>